<keyword evidence="6" id="KW-0004">4Fe-4S</keyword>
<evidence type="ECO:0000256" key="11">
    <source>
        <dbReference type="ARBA" id="ARBA00022741"/>
    </source>
</evidence>
<dbReference type="GO" id="GO:0009927">
    <property type="term" value="F:histidine phosphotransfer kinase activity"/>
    <property type="evidence" value="ECO:0007669"/>
    <property type="project" value="TreeGrafter"/>
</dbReference>
<organism evidence="25 26">
    <name type="scientific">Cohnella xylanilytica</name>
    <dbReference type="NCBI Taxonomy" id="557555"/>
    <lineage>
        <taxon>Bacteria</taxon>
        <taxon>Bacillati</taxon>
        <taxon>Bacillota</taxon>
        <taxon>Bacilli</taxon>
        <taxon>Bacillales</taxon>
        <taxon>Paenibacillaceae</taxon>
        <taxon>Cohnella</taxon>
    </lineage>
</organism>
<evidence type="ECO:0000256" key="1">
    <source>
        <dbReference type="ARBA" id="ARBA00000085"/>
    </source>
</evidence>
<dbReference type="GO" id="GO:0000155">
    <property type="term" value="F:phosphorelay sensor kinase activity"/>
    <property type="evidence" value="ECO:0007669"/>
    <property type="project" value="InterPro"/>
</dbReference>
<evidence type="ECO:0000256" key="21">
    <source>
        <dbReference type="SAM" id="MobiDB-lite"/>
    </source>
</evidence>
<evidence type="ECO:0000313" key="25">
    <source>
        <dbReference type="EMBL" id="MBB6695830.1"/>
    </source>
</evidence>
<evidence type="ECO:0000256" key="13">
    <source>
        <dbReference type="ARBA" id="ARBA00022840"/>
    </source>
</evidence>
<evidence type="ECO:0000256" key="22">
    <source>
        <dbReference type="SAM" id="Phobius"/>
    </source>
</evidence>
<dbReference type="SMART" id="SM00388">
    <property type="entry name" value="HisKA"/>
    <property type="match status" value="1"/>
</dbReference>
<evidence type="ECO:0000256" key="19">
    <source>
        <dbReference type="PROSITE-ProRule" id="PRU00169"/>
    </source>
</evidence>
<dbReference type="InterPro" id="IPR003661">
    <property type="entry name" value="HisK_dim/P_dom"/>
</dbReference>
<dbReference type="SUPFAM" id="SSF55874">
    <property type="entry name" value="ATPase domain of HSP90 chaperone/DNA topoisomerase II/histidine kinase"/>
    <property type="match status" value="2"/>
</dbReference>
<gene>
    <name evidence="25" type="ORF">H7B90_30995</name>
</gene>
<dbReference type="GO" id="GO:0046983">
    <property type="term" value="F:protein dimerization activity"/>
    <property type="evidence" value="ECO:0007669"/>
    <property type="project" value="InterPro"/>
</dbReference>
<keyword evidence="16" id="KW-0411">Iron-sulfur</keyword>
<evidence type="ECO:0000256" key="14">
    <source>
        <dbReference type="ARBA" id="ARBA00023004"/>
    </source>
</evidence>
<evidence type="ECO:0000256" key="15">
    <source>
        <dbReference type="ARBA" id="ARBA00023012"/>
    </source>
</evidence>
<dbReference type="EMBL" id="JACJVR010000143">
    <property type="protein sequence ID" value="MBB6695830.1"/>
    <property type="molecule type" value="Genomic_DNA"/>
</dbReference>
<evidence type="ECO:0000256" key="10">
    <source>
        <dbReference type="ARBA" id="ARBA00022723"/>
    </source>
</evidence>
<name>A0A841UD28_9BACL</name>
<evidence type="ECO:0000256" key="9">
    <source>
        <dbReference type="ARBA" id="ARBA00022679"/>
    </source>
</evidence>
<dbReference type="Pfam" id="PF00512">
    <property type="entry name" value="HisKA"/>
    <property type="match status" value="1"/>
</dbReference>
<dbReference type="PANTHER" id="PTHR43047:SF72">
    <property type="entry name" value="OSMOSENSING HISTIDINE PROTEIN KINASE SLN1"/>
    <property type="match status" value="1"/>
</dbReference>
<dbReference type="GO" id="GO:0051539">
    <property type="term" value="F:4 iron, 4 sulfur cluster binding"/>
    <property type="evidence" value="ECO:0007669"/>
    <property type="project" value="UniProtKB-KW"/>
</dbReference>
<feature type="transmembrane region" description="Helical" evidence="22">
    <location>
        <begin position="248"/>
        <end position="266"/>
    </location>
</feature>
<dbReference type="Gene3D" id="3.30.565.10">
    <property type="entry name" value="Histidine kinase-like ATPase, C-terminal domain"/>
    <property type="match status" value="2"/>
</dbReference>
<dbReference type="Proteomes" id="UP000553776">
    <property type="component" value="Unassembled WGS sequence"/>
</dbReference>
<evidence type="ECO:0000256" key="18">
    <source>
        <dbReference type="ARBA" id="ARBA00030800"/>
    </source>
</evidence>
<dbReference type="SUPFAM" id="SSF47384">
    <property type="entry name" value="Homodimeric domain of signal transducing histidine kinase"/>
    <property type="match status" value="1"/>
</dbReference>
<keyword evidence="26" id="KW-1185">Reference proteome</keyword>
<dbReference type="InterPro" id="IPR001789">
    <property type="entry name" value="Sig_transdc_resp-reg_receiver"/>
</dbReference>
<keyword evidence="12" id="KW-0418">Kinase</keyword>
<keyword evidence="11" id="KW-0547">Nucleotide-binding</keyword>
<feature type="transmembrane region" description="Helical" evidence="22">
    <location>
        <begin position="216"/>
        <end position="242"/>
    </location>
</feature>
<sequence>MLLRTVRMRRPRPALPALFLLALAVWTFGFPGPCSASSAYGSWQDDRDHALAFYESGWQVAWSDPARGPVSWQPFGGEEARRLDGYRGTLWLQRAVPELAWRDPHLFLRGMKRFEVYLDDRLLGGYNMDGSVRRADLGMVYHPFPLRPEDAGKTLTIRLEWNGDPLIDNWHLFGNRSRMMLMMASRDWPLLALAAVAFAAAVVAAGLYARRRSERIYCWFLLFAASVSAGAAAMLASLQLFFDPNAVYYWRDLLLPVAVGACAAFYGHALEQAYRNVYRAITGSLFAFAAAAWLAGLFRPSLYGAMMTVWQPYVLIPAFVAIGATLFRTYRLRRHPQTFWLLLGYGCLAFFSLIHVLLNTFYGEWMRLPLVRALVFFLSNYSLVAGVALFLACMAMVLYRRFAQVHVRMERFAAELAATNKQMARDDALKDEFLRNTSHELRTPLHGIAGLTESMLEDLPEAASDRAKETLTLIRDSTLRLLRLVGDITDLYRMKHSGIVLEPSAVHPSRVAGVVAKVLAPLAERKRLRLSIRIPEPCPPVWADPNRLEQILYNLVGNAIKYTQQGEISVEAAWDREFVTLSVADTGKGIAPERLELLFEPFLAAEGGEGSGTGLGLSIAKRLAELHGGTIGVRSEPGGGTVVFFTLPVSGQPQAEASEETIRHFSWTEEEAYLEPVLPLAPAPTAAGAEDGESQRGSAADGPQEPLLLIADDEPVNVQVLVRYLRRIPCRIVQAANGAEAVSLMENGLRPDLALLDIMMPEKTGYEVCQWIRERWNSSELPVILLSARNRISDLTEGFHAGANDYLPKPFTQRELLARVRIQLQLAKFHRSLEELVAIRTRELEEANRTLEASMREYAETLAEVSVLEERGRIANEMHDVVGHTLTAAIVQLEAARKMAEQDLPSSLKRFGIVEELVRKGLDGIRQSVRLLKNEGTAFDWQAALLELIAETERAADIRIRSRIEAVPPLSDTMGRVIYYALLEGLTNGIRHGKCSRFRFELFGDGGQLVFRLANDGLPFDGSKPGFGLSAMMERVHLLGGDIRIAPGEPGSDLDDGMRVGCRLELRLPLPA</sequence>
<keyword evidence="8 19" id="KW-0597">Phosphoprotein</keyword>
<dbReference type="PANTHER" id="PTHR43047">
    <property type="entry name" value="TWO-COMPONENT HISTIDINE PROTEIN KINASE"/>
    <property type="match status" value="1"/>
</dbReference>
<feature type="domain" description="Histidine kinase" evidence="23">
    <location>
        <begin position="436"/>
        <end position="651"/>
    </location>
</feature>
<comment type="catalytic activity">
    <reaction evidence="1">
        <text>ATP + protein L-histidine = ADP + protein N-phospho-L-histidine.</text>
        <dbReference type="EC" id="2.7.13.3"/>
    </reaction>
</comment>
<keyword evidence="9" id="KW-0808">Transferase</keyword>
<evidence type="ECO:0000256" key="6">
    <source>
        <dbReference type="ARBA" id="ARBA00022485"/>
    </source>
</evidence>
<dbReference type="PRINTS" id="PR00344">
    <property type="entry name" value="BCTRLSENSOR"/>
</dbReference>
<dbReference type="SUPFAM" id="SSF52172">
    <property type="entry name" value="CheY-like"/>
    <property type="match status" value="1"/>
</dbReference>
<comment type="cofactor">
    <cofactor evidence="2">
        <name>[4Fe-4S] cluster</name>
        <dbReference type="ChEBI" id="CHEBI:49883"/>
    </cofactor>
</comment>
<keyword evidence="13" id="KW-0067">ATP-binding</keyword>
<dbReference type="InterPro" id="IPR011006">
    <property type="entry name" value="CheY-like_superfamily"/>
</dbReference>
<dbReference type="RefSeq" id="WP_185139779.1">
    <property type="nucleotide sequence ID" value="NZ_JACJVR010000143.1"/>
</dbReference>
<reference evidence="25 26" key="1">
    <citation type="submission" date="2020-08" db="EMBL/GenBank/DDBJ databases">
        <title>Cohnella phylogeny.</title>
        <authorList>
            <person name="Dunlap C."/>
        </authorList>
    </citation>
    <scope>NUCLEOTIDE SEQUENCE [LARGE SCALE GENOMIC DNA]</scope>
    <source>
        <strain evidence="25 26">DSM 25239</strain>
    </source>
</reference>
<evidence type="ECO:0000259" key="23">
    <source>
        <dbReference type="PROSITE" id="PS50109"/>
    </source>
</evidence>
<dbReference type="InterPro" id="IPR036097">
    <property type="entry name" value="HisK_dim/P_sf"/>
</dbReference>
<feature type="modified residue" description="4-aspartylphosphate" evidence="19">
    <location>
        <position position="757"/>
    </location>
</feature>
<keyword evidence="10" id="KW-0479">Metal-binding</keyword>
<comment type="caution">
    <text evidence="25">The sequence shown here is derived from an EMBL/GenBank/DDBJ whole genome shotgun (WGS) entry which is preliminary data.</text>
</comment>
<evidence type="ECO:0000256" key="2">
    <source>
        <dbReference type="ARBA" id="ARBA00001966"/>
    </source>
</evidence>
<evidence type="ECO:0000256" key="17">
    <source>
        <dbReference type="ARBA" id="ARBA00024827"/>
    </source>
</evidence>
<dbReference type="Gene3D" id="3.40.50.2300">
    <property type="match status" value="1"/>
</dbReference>
<dbReference type="CDD" id="cd16917">
    <property type="entry name" value="HATPase_UhpB-NarQ-NarX-like"/>
    <property type="match status" value="1"/>
</dbReference>
<dbReference type="PROSITE" id="PS50109">
    <property type="entry name" value="HIS_KIN"/>
    <property type="match status" value="1"/>
</dbReference>
<accession>A0A841UD28</accession>
<keyword evidence="7" id="KW-0963">Cytoplasm</keyword>
<keyword evidence="14" id="KW-0408">Iron</keyword>
<protein>
    <recommendedName>
        <fullName evidence="5">Oxygen sensor histidine kinase NreB</fullName>
        <ecNumber evidence="4">2.7.13.3</ecNumber>
    </recommendedName>
    <alternativeName>
        <fullName evidence="18">Nitrogen regulation protein B</fullName>
    </alternativeName>
</protein>
<dbReference type="Pfam" id="PF00072">
    <property type="entry name" value="Response_reg"/>
    <property type="match status" value="1"/>
</dbReference>
<feature type="transmembrane region" description="Helical" evidence="22">
    <location>
        <begin position="339"/>
        <end position="362"/>
    </location>
</feature>
<feature type="transmembrane region" description="Helical" evidence="22">
    <location>
        <begin position="188"/>
        <end position="209"/>
    </location>
</feature>
<keyword evidence="15" id="KW-0902">Two-component regulatory system</keyword>
<evidence type="ECO:0000256" key="3">
    <source>
        <dbReference type="ARBA" id="ARBA00004496"/>
    </source>
</evidence>
<keyword evidence="22" id="KW-0812">Transmembrane</keyword>
<evidence type="ECO:0000313" key="26">
    <source>
        <dbReference type="Proteomes" id="UP000553776"/>
    </source>
</evidence>
<keyword evidence="20" id="KW-0175">Coiled coil</keyword>
<dbReference type="GO" id="GO:0005524">
    <property type="term" value="F:ATP binding"/>
    <property type="evidence" value="ECO:0007669"/>
    <property type="project" value="UniProtKB-KW"/>
</dbReference>
<dbReference type="InterPro" id="IPR003594">
    <property type="entry name" value="HATPase_dom"/>
</dbReference>
<comment type="subcellular location">
    <subcellularLocation>
        <location evidence="3">Cytoplasm</location>
    </subcellularLocation>
</comment>
<dbReference type="InterPro" id="IPR011712">
    <property type="entry name" value="Sig_transdc_His_kin_sub3_dim/P"/>
</dbReference>
<evidence type="ECO:0000256" key="20">
    <source>
        <dbReference type="SAM" id="Coils"/>
    </source>
</evidence>
<evidence type="ECO:0000259" key="24">
    <source>
        <dbReference type="PROSITE" id="PS50110"/>
    </source>
</evidence>
<dbReference type="Gene3D" id="1.10.287.130">
    <property type="match status" value="1"/>
</dbReference>
<dbReference type="GO" id="GO:0005737">
    <property type="term" value="C:cytoplasm"/>
    <property type="evidence" value="ECO:0007669"/>
    <property type="project" value="UniProtKB-SubCell"/>
</dbReference>
<dbReference type="Pfam" id="PF02518">
    <property type="entry name" value="HATPase_c"/>
    <property type="match status" value="1"/>
</dbReference>
<dbReference type="PROSITE" id="PS50110">
    <property type="entry name" value="RESPONSE_REGULATORY"/>
    <property type="match status" value="1"/>
</dbReference>
<feature type="coiled-coil region" evidence="20">
    <location>
        <begin position="841"/>
        <end position="871"/>
    </location>
</feature>
<dbReference type="SMART" id="SM00448">
    <property type="entry name" value="REC"/>
    <property type="match status" value="1"/>
</dbReference>
<dbReference type="Gene3D" id="1.20.5.1930">
    <property type="match status" value="1"/>
</dbReference>
<proteinExistence type="predicted"/>
<keyword evidence="22" id="KW-1133">Transmembrane helix</keyword>
<dbReference type="EC" id="2.7.13.3" evidence="4"/>
<dbReference type="GO" id="GO:0005886">
    <property type="term" value="C:plasma membrane"/>
    <property type="evidence" value="ECO:0007669"/>
    <property type="project" value="TreeGrafter"/>
</dbReference>
<evidence type="ECO:0000256" key="5">
    <source>
        <dbReference type="ARBA" id="ARBA00017322"/>
    </source>
</evidence>
<evidence type="ECO:0000256" key="4">
    <source>
        <dbReference type="ARBA" id="ARBA00012438"/>
    </source>
</evidence>
<evidence type="ECO:0000256" key="16">
    <source>
        <dbReference type="ARBA" id="ARBA00023014"/>
    </source>
</evidence>
<feature type="transmembrane region" description="Helical" evidence="22">
    <location>
        <begin position="310"/>
        <end position="327"/>
    </location>
</feature>
<dbReference type="InterPro" id="IPR005467">
    <property type="entry name" value="His_kinase_dom"/>
</dbReference>
<dbReference type="Pfam" id="PF07730">
    <property type="entry name" value="HisKA_3"/>
    <property type="match status" value="1"/>
</dbReference>
<dbReference type="GO" id="GO:0046872">
    <property type="term" value="F:metal ion binding"/>
    <property type="evidence" value="ECO:0007669"/>
    <property type="project" value="UniProtKB-KW"/>
</dbReference>
<dbReference type="SMART" id="SM00387">
    <property type="entry name" value="HATPase_c"/>
    <property type="match status" value="2"/>
</dbReference>
<dbReference type="AlphaFoldDB" id="A0A841UD28"/>
<evidence type="ECO:0000256" key="7">
    <source>
        <dbReference type="ARBA" id="ARBA00022490"/>
    </source>
</evidence>
<evidence type="ECO:0000256" key="8">
    <source>
        <dbReference type="ARBA" id="ARBA00022553"/>
    </source>
</evidence>
<comment type="function">
    <text evidence="17">Member of the two-component regulatory system NreB/NreC involved in the control of dissimilatory nitrate/nitrite reduction in response to oxygen. NreB functions as a direct oxygen sensor histidine kinase which is autophosphorylated, in the absence of oxygen, probably at the conserved histidine residue, and transfers its phosphate group probably to a conserved aspartate residue of NreC. NreB/NreC activates the expression of the nitrate (narGHJI) and nitrite (nir) reductase operons, as well as the putative nitrate transporter gene narT.</text>
</comment>
<feature type="region of interest" description="Disordered" evidence="21">
    <location>
        <begin position="683"/>
        <end position="703"/>
    </location>
</feature>
<dbReference type="CDD" id="cd00082">
    <property type="entry name" value="HisKA"/>
    <property type="match status" value="1"/>
</dbReference>
<feature type="transmembrane region" description="Helical" evidence="22">
    <location>
        <begin position="374"/>
        <end position="399"/>
    </location>
</feature>
<feature type="domain" description="Response regulatory" evidence="24">
    <location>
        <begin position="707"/>
        <end position="824"/>
    </location>
</feature>
<dbReference type="InterPro" id="IPR036890">
    <property type="entry name" value="HATPase_C_sf"/>
</dbReference>
<dbReference type="InterPro" id="IPR004358">
    <property type="entry name" value="Sig_transdc_His_kin-like_C"/>
</dbReference>
<keyword evidence="22" id="KW-0472">Membrane</keyword>
<feature type="transmembrane region" description="Helical" evidence="22">
    <location>
        <begin position="278"/>
        <end position="298"/>
    </location>
</feature>
<evidence type="ECO:0000256" key="12">
    <source>
        <dbReference type="ARBA" id="ARBA00022777"/>
    </source>
</evidence>